<reference evidence="2 3" key="1">
    <citation type="submission" date="2019-02" db="EMBL/GenBank/DDBJ databases">
        <title>Deep-cultivation of Planctomycetes and their phenomic and genomic characterization uncovers novel biology.</title>
        <authorList>
            <person name="Wiegand S."/>
            <person name="Jogler M."/>
            <person name="Boedeker C."/>
            <person name="Pinto D."/>
            <person name="Vollmers J."/>
            <person name="Rivas-Marin E."/>
            <person name="Kohn T."/>
            <person name="Peeters S.H."/>
            <person name="Heuer A."/>
            <person name="Rast P."/>
            <person name="Oberbeckmann S."/>
            <person name="Bunk B."/>
            <person name="Jeske O."/>
            <person name="Meyerdierks A."/>
            <person name="Storesund J.E."/>
            <person name="Kallscheuer N."/>
            <person name="Luecker S."/>
            <person name="Lage O.M."/>
            <person name="Pohl T."/>
            <person name="Merkel B.J."/>
            <person name="Hornburger P."/>
            <person name="Mueller R.-W."/>
            <person name="Bruemmer F."/>
            <person name="Labrenz M."/>
            <person name="Spormann A.M."/>
            <person name="Op Den Camp H."/>
            <person name="Overmann J."/>
            <person name="Amann R."/>
            <person name="Jetten M.S.M."/>
            <person name="Mascher T."/>
            <person name="Medema M.H."/>
            <person name="Devos D.P."/>
            <person name="Kaster A.-K."/>
            <person name="Ovreas L."/>
            <person name="Rohde M."/>
            <person name="Galperin M.Y."/>
            <person name="Jogler C."/>
        </authorList>
    </citation>
    <scope>NUCLEOTIDE SEQUENCE [LARGE SCALE GENOMIC DNA]</scope>
    <source>
        <strain evidence="2 3">Mal64</strain>
    </source>
</reference>
<dbReference type="GO" id="GO:0019752">
    <property type="term" value="P:carboxylic acid metabolic process"/>
    <property type="evidence" value="ECO:0007669"/>
    <property type="project" value="TreeGrafter"/>
</dbReference>
<organism evidence="2 3">
    <name type="scientific">Pseudobythopirellula maris</name>
    <dbReference type="NCBI Taxonomy" id="2527991"/>
    <lineage>
        <taxon>Bacteria</taxon>
        <taxon>Pseudomonadati</taxon>
        <taxon>Planctomycetota</taxon>
        <taxon>Planctomycetia</taxon>
        <taxon>Pirellulales</taxon>
        <taxon>Lacipirellulaceae</taxon>
        <taxon>Pseudobythopirellula</taxon>
    </lineage>
</organism>
<proteinExistence type="inferred from homology"/>
<gene>
    <name evidence="2" type="ORF">Mal64_16610</name>
</gene>
<sequence length="251" mass="28580">MWSGPRNISTALMRSWESRPDTVVCDEPLYAHYLATTGRSDHPGHQETLRSGSADWRAVTRRLVPPPPEGFSIYYQKHMAHHLLPSIELDWTERLVNCLLIREPREMLTSLLEFLPHPTVEDTGLPQQVKLLEHLGERTGQAPPVVDGRDVLDDPRGVLGVLCERLGVVFDEAMLRWEPGPRDSDGPWGPYWYDKVYKTTSFGRYRPKDDAVPERLLPVLQECESLYERLAPLRLRAPRQSPPAAGETLTS</sequence>
<keyword evidence="3" id="KW-1185">Reference proteome</keyword>
<accession>A0A5C5ZP19</accession>
<dbReference type="InterPro" id="IPR050571">
    <property type="entry name" value="Class-IV_PLP-Dep_Aminotrnsfr"/>
</dbReference>
<dbReference type="PANTHER" id="PTHR42743">
    <property type="entry name" value="AMINO-ACID AMINOTRANSFERASE"/>
    <property type="match status" value="1"/>
</dbReference>
<dbReference type="Proteomes" id="UP000315440">
    <property type="component" value="Unassembled WGS sequence"/>
</dbReference>
<dbReference type="PANTHER" id="PTHR42743:SF11">
    <property type="entry name" value="AMINODEOXYCHORISMATE LYASE"/>
    <property type="match status" value="1"/>
</dbReference>
<dbReference type="EMBL" id="SJPQ01000002">
    <property type="protein sequence ID" value="TWT88183.1"/>
    <property type="molecule type" value="Genomic_DNA"/>
</dbReference>
<evidence type="ECO:0000313" key="2">
    <source>
        <dbReference type="EMBL" id="TWT88183.1"/>
    </source>
</evidence>
<dbReference type="Pfam" id="PF19798">
    <property type="entry name" value="Sulfotransfer_5"/>
    <property type="match status" value="1"/>
</dbReference>
<dbReference type="AlphaFoldDB" id="A0A5C5ZP19"/>
<evidence type="ECO:0000313" key="3">
    <source>
        <dbReference type="Proteomes" id="UP000315440"/>
    </source>
</evidence>
<evidence type="ECO:0000256" key="1">
    <source>
        <dbReference type="ARBA" id="ARBA00009320"/>
    </source>
</evidence>
<evidence type="ECO:0008006" key="4">
    <source>
        <dbReference type="Google" id="ProtNLM"/>
    </source>
</evidence>
<protein>
    <recommendedName>
        <fullName evidence="4">Sulfotransferase family protein</fullName>
    </recommendedName>
</protein>
<comment type="caution">
    <text evidence="2">The sequence shown here is derived from an EMBL/GenBank/DDBJ whole genome shotgun (WGS) entry which is preliminary data.</text>
</comment>
<comment type="similarity">
    <text evidence="1">Belongs to the class-IV pyridoxal-phosphate-dependent aminotransferase family.</text>
</comment>
<dbReference type="SUPFAM" id="SSF52540">
    <property type="entry name" value="P-loop containing nucleoside triphosphate hydrolases"/>
    <property type="match status" value="1"/>
</dbReference>
<name>A0A5C5ZP19_9BACT</name>
<dbReference type="InterPro" id="IPR027417">
    <property type="entry name" value="P-loop_NTPase"/>
</dbReference>